<feature type="domain" description="Carrier" evidence="4">
    <location>
        <begin position="4"/>
        <end position="78"/>
    </location>
</feature>
<evidence type="ECO:0000256" key="2">
    <source>
        <dbReference type="ARBA" id="ARBA00022553"/>
    </source>
</evidence>
<keyword evidence="3" id="KW-0444">Lipid biosynthesis</keyword>
<proteinExistence type="inferred from homology"/>
<dbReference type="HAMAP" id="MF_01217">
    <property type="entry name" value="Acyl_carrier"/>
    <property type="match status" value="1"/>
</dbReference>
<dbReference type="Proteomes" id="UP000661858">
    <property type="component" value="Unassembled WGS sequence"/>
</dbReference>
<accession>A0A937JNR9</accession>
<keyword evidence="1 3" id="KW-0596">Phosphopantetheine</keyword>
<evidence type="ECO:0000256" key="1">
    <source>
        <dbReference type="ARBA" id="ARBA00022450"/>
    </source>
</evidence>
<dbReference type="InterPro" id="IPR003231">
    <property type="entry name" value="ACP"/>
</dbReference>
<dbReference type="InterPro" id="IPR036736">
    <property type="entry name" value="ACP-like_sf"/>
</dbReference>
<comment type="similarity">
    <text evidence="3">Belongs to the acyl carrier protein (ACP) family.</text>
</comment>
<keyword evidence="3" id="KW-0275">Fatty acid biosynthesis</keyword>
<keyword evidence="3" id="KW-0963">Cytoplasm</keyword>
<comment type="subcellular location">
    <subcellularLocation>
        <location evidence="3">Cytoplasm</location>
    </subcellularLocation>
</comment>
<dbReference type="GO" id="GO:0000036">
    <property type="term" value="F:acyl carrier activity"/>
    <property type="evidence" value="ECO:0007669"/>
    <property type="project" value="UniProtKB-UniRule"/>
</dbReference>
<evidence type="ECO:0000256" key="3">
    <source>
        <dbReference type="HAMAP-Rule" id="MF_01217"/>
    </source>
</evidence>
<feature type="modified residue" description="O-(pantetheine 4'-phosphoryl)serine" evidence="3">
    <location>
        <position position="38"/>
    </location>
</feature>
<keyword evidence="6" id="KW-1185">Reference proteome</keyword>
<comment type="PTM">
    <text evidence="3">4'-phosphopantetheine is transferred from CoA to a specific serine of apo-ACP by AcpS. This modification is essential for activity because fatty acids are bound in thioester linkage to the sulfhydryl of the prosthetic group.</text>
</comment>
<dbReference type="InterPro" id="IPR009081">
    <property type="entry name" value="PP-bd_ACP"/>
</dbReference>
<name>A0A937JNR9_9ACTN</name>
<keyword evidence="3" id="KW-0443">Lipid metabolism</keyword>
<comment type="pathway">
    <text evidence="3">Lipid metabolism; fatty acid biosynthesis.</text>
</comment>
<dbReference type="EMBL" id="JAERRK010000005">
    <property type="protein sequence ID" value="MBL1082692.1"/>
    <property type="molecule type" value="Genomic_DNA"/>
</dbReference>
<gene>
    <name evidence="3" type="primary">acpP</name>
    <name evidence="5" type="ORF">JK359_11990</name>
</gene>
<dbReference type="Pfam" id="PF00550">
    <property type="entry name" value="PP-binding"/>
    <property type="match status" value="1"/>
</dbReference>
<keyword evidence="2 3" id="KW-0597">Phosphoprotein</keyword>
<dbReference type="PROSITE" id="PS50075">
    <property type="entry name" value="CARRIER"/>
    <property type="match status" value="1"/>
</dbReference>
<dbReference type="Gene3D" id="1.10.1200.10">
    <property type="entry name" value="ACP-like"/>
    <property type="match status" value="1"/>
</dbReference>
<reference evidence="5" key="1">
    <citation type="submission" date="2021-01" db="EMBL/GenBank/DDBJ databases">
        <title>WGS of actinomycetes isolated from Thailand.</title>
        <authorList>
            <person name="Thawai C."/>
        </authorList>
    </citation>
    <scope>NUCLEOTIDE SEQUENCE</scope>
    <source>
        <strain evidence="5">RCU-197</strain>
    </source>
</reference>
<dbReference type="SUPFAM" id="SSF47336">
    <property type="entry name" value="ACP-like"/>
    <property type="match status" value="1"/>
</dbReference>
<comment type="function">
    <text evidence="3">Carrier of the growing fatty acid chain in fatty acid biosynthesis.</text>
</comment>
<keyword evidence="3" id="KW-0276">Fatty acid metabolism</keyword>
<organism evidence="5 6">
    <name type="scientific">Streptomyces actinomycinicus</name>
    <dbReference type="NCBI Taxonomy" id="1695166"/>
    <lineage>
        <taxon>Bacteria</taxon>
        <taxon>Bacillati</taxon>
        <taxon>Actinomycetota</taxon>
        <taxon>Actinomycetes</taxon>
        <taxon>Kitasatosporales</taxon>
        <taxon>Streptomycetaceae</taxon>
        <taxon>Streptomyces</taxon>
    </lineage>
</organism>
<comment type="caution">
    <text evidence="5">The sequence shown here is derived from an EMBL/GenBank/DDBJ whole genome shotgun (WGS) entry which is preliminary data.</text>
</comment>
<dbReference type="GO" id="GO:0005737">
    <property type="term" value="C:cytoplasm"/>
    <property type="evidence" value="ECO:0007669"/>
    <property type="project" value="UniProtKB-SubCell"/>
</dbReference>
<evidence type="ECO:0000259" key="4">
    <source>
        <dbReference type="PROSITE" id="PS50075"/>
    </source>
</evidence>
<evidence type="ECO:0000313" key="5">
    <source>
        <dbReference type="EMBL" id="MBL1082692.1"/>
    </source>
</evidence>
<protein>
    <recommendedName>
        <fullName evidence="3">Acyl carrier protein</fullName>
        <shortName evidence="3">ACP</shortName>
    </recommendedName>
</protein>
<evidence type="ECO:0000313" key="6">
    <source>
        <dbReference type="Proteomes" id="UP000661858"/>
    </source>
</evidence>
<sequence>MLGAAVYEKLADILVNHFQVDRSAISPDATFEDLEMDSLFLVELLLVVEKELGVKVDDDAATPRDTIGRAAEVIAAQADAAAAS</sequence>
<dbReference type="AlphaFoldDB" id="A0A937JNR9"/>